<sequence length="108" mass="11529">MQGVARAHVGALLKAHDALVEQLGTDRRRTANRPLQARVGGRPVHDGRQMGGRAVERARCRPGAFILRTLDGSAAHLAASSHHTKRRCALARAGSISPLPFCRPADAP</sequence>
<keyword evidence="2" id="KW-1185">Reference proteome</keyword>
<organism evidence="1 2">
    <name type="scientific">Diacronema lutheri</name>
    <name type="common">Unicellular marine alga</name>
    <name type="synonym">Monochrysis lutheri</name>
    <dbReference type="NCBI Taxonomy" id="2081491"/>
    <lineage>
        <taxon>Eukaryota</taxon>
        <taxon>Haptista</taxon>
        <taxon>Haptophyta</taxon>
        <taxon>Pavlovophyceae</taxon>
        <taxon>Pavlovales</taxon>
        <taxon>Pavlovaceae</taxon>
        <taxon>Diacronema</taxon>
    </lineage>
</organism>
<evidence type="ECO:0000313" key="1">
    <source>
        <dbReference type="EMBL" id="KAG8465989.1"/>
    </source>
</evidence>
<dbReference type="Proteomes" id="UP000751190">
    <property type="component" value="Unassembled WGS sequence"/>
</dbReference>
<reference evidence="1" key="1">
    <citation type="submission" date="2021-05" db="EMBL/GenBank/DDBJ databases">
        <title>The genome of the haptophyte Pavlova lutheri (Diacronema luteri, Pavlovales) - a model for lipid biosynthesis in eukaryotic algae.</title>
        <authorList>
            <person name="Hulatt C.J."/>
            <person name="Posewitz M.C."/>
        </authorList>
    </citation>
    <scope>NUCLEOTIDE SEQUENCE</scope>
    <source>
        <strain evidence="1">NIVA-4/92</strain>
    </source>
</reference>
<proteinExistence type="predicted"/>
<protein>
    <submittedName>
        <fullName evidence="1">Uncharacterized protein</fullName>
    </submittedName>
</protein>
<gene>
    <name evidence="1" type="ORF">KFE25_005559</name>
</gene>
<accession>A0A8J5XMC4</accession>
<dbReference type="AlphaFoldDB" id="A0A8J5XMC4"/>
<comment type="caution">
    <text evidence="1">The sequence shown here is derived from an EMBL/GenBank/DDBJ whole genome shotgun (WGS) entry which is preliminary data.</text>
</comment>
<evidence type="ECO:0000313" key="2">
    <source>
        <dbReference type="Proteomes" id="UP000751190"/>
    </source>
</evidence>
<name>A0A8J5XMC4_DIALT</name>
<dbReference type="EMBL" id="JAGTXO010000009">
    <property type="protein sequence ID" value="KAG8465989.1"/>
    <property type="molecule type" value="Genomic_DNA"/>
</dbReference>